<dbReference type="Proteomes" id="UP000183461">
    <property type="component" value="Unassembled WGS sequence"/>
</dbReference>
<name>A0A1K1NY58_RUMFL</name>
<proteinExistence type="predicted"/>
<dbReference type="AlphaFoldDB" id="A0A1K1NY58"/>
<organism evidence="1 2">
    <name type="scientific">Ruminococcus flavefaciens</name>
    <dbReference type="NCBI Taxonomy" id="1265"/>
    <lineage>
        <taxon>Bacteria</taxon>
        <taxon>Bacillati</taxon>
        <taxon>Bacillota</taxon>
        <taxon>Clostridia</taxon>
        <taxon>Eubacteriales</taxon>
        <taxon>Oscillospiraceae</taxon>
        <taxon>Ruminococcus</taxon>
    </lineage>
</organism>
<accession>A0A1K1NY58</accession>
<reference evidence="1 2" key="1">
    <citation type="submission" date="2016-11" db="EMBL/GenBank/DDBJ databases">
        <authorList>
            <person name="Jaros S."/>
            <person name="Januszkiewicz K."/>
            <person name="Wedrychowicz H."/>
        </authorList>
    </citation>
    <scope>NUCLEOTIDE SEQUENCE [LARGE SCALE GENOMIC DNA]</scope>
    <source>
        <strain evidence="1 2">YL228</strain>
    </source>
</reference>
<dbReference type="RefSeq" id="WP_072300588.1">
    <property type="nucleotide sequence ID" value="NZ_CAMIZA010000021.1"/>
</dbReference>
<protein>
    <submittedName>
        <fullName evidence="1">Uncharacterized protein</fullName>
    </submittedName>
</protein>
<gene>
    <name evidence="1" type="ORF">SAMN02910280_2328</name>
</gene>
<sequence>MPNRMTDRYNVTQKYLMTRGQAINFPAQYFDNFAKMKRNDVFGVVIDIPMSSDVLTTMVCFINGAANIYFNNGGEYTGASQKYRNLVQAAHTLVANAGQLLPKAEKTKQYDLPKGRTNNIFILTKGGVYKTEIKAGLIPEEEQELRTFYVLYQRVLSEIRSCQLKDEAEARKAAQK</sequence>
<evidence type="ECO:0000313" key="2">
    <source>
        <dbReference type="Proteomes" id="UP000183461"/>
    </source>
</evidence>
<dbReference type="EMBL" id="FPIP01000006">
    <property type="protein sequence ID" value="SFW40252.1"/>
    <property type="molecule type" value="Genomic_DNA"/>
</dbReference>
<evidence type="ECO:0000313" key="1">
    <source>
        <dbReference type="EMBL" id="SFW40252.1"/>
    </source>
</evidence>